<dbReference type="EMBL" id="PQIB02000009">
    <property type="protein sequence ID" value="RLM99964.1"/>
    <property type="molecule type" value="Genomic_DNA"/>
</dbReference>
<dbReference type="SUPFAM" id="SSF57716">
    <property type="entry name" value="Glucocorticoid receptor-like (DNA-binding domain)"/>
    <property type="match status" value="2"/>
</dbReference>
<evidence type="ECO:0000256" key="2">
    <source>
        <dbReference type="ARBA" id="ARBA00022723"/>
    </source>
</evidence>
<keyword evidence="2" id="KW-0479">Metal-binding</keyword>
<keyword evidence="4" id="KW-0862">Zinc</keyword>
<dbReference type="InterPro" id="IPR013088">
    <property type="entry name" value="Znf_NHR/GATA"/>
</dbReference>
<keyword evidence="3 6" id="KW-0863">Zinc-finger</keyword>
<proteinExistence type="inferred from homology"/>
<comment type="similarity">
    <text evidence="1">Belongs to the type IV zinc-finger family. Class A subfamily.</text>
</comment>
<dbReference type="GO" id="GO:0006355">
    <property type="term" value="P:regulation of DNA-templated transcription"/>
    <property type="evidence" value="ECO:0007669"/>
    <property type="project" value="InterPro"/>
</dbReference>
<dbReference type="PROSITE" id="PS00344">
    <property type="entry name" value="GATA_ZN_FINGER_1"/>
    <property type="match status" value="1"/>
</dbReference>
<dbReference type="AlphaFoldDB" id="A0A3L6RDI3"/>
<dbReference type="PANTHER" id="PTHR45658:SF130">
    <property type="entry name" value="GATA TRANSCRIPTION FACTOR 14"/>
    <property type="match status" value="1"/>
</dbReference>
<evidence type="ECO:0000313" key="10">
    <source>
        <dbReference type="Proteomes" id="UP000275267"/>
    </source>
</evidence>
<evidence type="ECO:0000256" key="6">
    <source>
        <dbReference type="PROSITE-ProRule" id="PRU00094"/>
    </source>
</evidence>
<reference evidence="10" key="1">
    <citation type="journal article" date="2019" name="Nat. Commun.">
        <title>The genome of broomcorn millet.</title>
        <authorList>
            <person name="Zou C."/>
            <person name="Miki D."/>
            <person name="Li D."/>
            <person name="Tang Q."/>
            <person name="Xiao L."/>
            <person name="Rajput S."/>
            <person name="Deng P."/>
            <person name="Jia W."/>
            <person name="Huang R."/>
            <person name="Zhang M."/>
            <person name="Sun Y."/>
            <person name="Hu J."/>
            <person name="Fu X."/>
            <person name="Schnable P.S."/>
            <person name="Li F."/>
            <person name="Zhang H."/>
            <person name="Feng B."/>
            <person name="Zhu X."/>
            <person name="Liu R."/>
            <person name="Schnable J.C."/>
            <person name="Zhu J.-K."/>
            <person name="Zhang H."/>
        </authorList>
    </citation>
    <scope>NUCLEOTIDE SEQUENCE [LARGE SCALE GENOMIC DNA]</scope>
</reference>
<dbReference type="GO" id="GO:0008270">
    <property type="term" value="F:zinc ion binding"/>
    <property type="evidence" value="ECO:0007669"/>
    <property type="project" value="UniProtKB-KW"/>
</dbReference>
<dbReference type="CDD" id="cd00202">
    <property type="entry name" value="ZnF_GATA"/>
    <property type="match status" value="2"/>
</dbReference>
<feature type="domain" description="GATA-type" evidence="8">
    <location>
        <begin position="134"/>
        <end position="169"/>
    </location>
</feature>
<protein>
    <recommendedName>
        <fullName evidence="8">GATA-type domain-containing protein</fullName>
    </recommendedName>
</protein>
<evidence type="ECO:0000256" key="3">
    <source>
        <dbReference type="ARBA" id="ARBA00022771"/>
    </source>
</evidence>
<dbReference type="PROSITE" id="PS50114">
    <property type="entry name" value="GATA_ZN_FINGER_2"/>
    <property type="match status" value="2"/>
</dbReference>
<comment type="caution">
    <text evidence="9">The sequence shown here is derived from an EMBL/GenBank/DDBJ whole genome shotgun (WGS) entry which is preliminary data.</text>
</comment>
<dbReference type="OrthoDB" id="549441at2759"/>
<keyword evidence="10" id="KW-1185">Reference proteome</keyword>
<feature type="compositionally biased region" description="Basic and acidic residues" evidence="7">
    <location>
        <begin position="227"/>
        <end position="239"/>
    </location>
</feature>
<dbReference type="Proteomes" id="UP000275267">
    <property type="component" value="Unassembled WGS sequence"/>
</dbReference>
<evidence type="ECO:0000256" key="1">
    <source>
        <dbReference type="ARBA" id="ARBA00005694"/>
    </source>
</evidence>
<dbReference type="Pfam" id="PF00320">
    <property type="entry name" value="GATA"/>
    <property type="match status" value="2"/>
</dbReference>
<name>A0A3L6RDI3_PANMI</name>
<dbReference type="InterPro" id="IPR051140">
    <property type="entry name" value="GATA_TF"/>
</dbReference>
<dbReference type="SMART" id="SM00401">
    <property type="entry name" value="ZnF_GATA"/>
    <property type="match status" value="2"/>
</dbReference>
<dbReference type="Gene3D" id="3.30.50.10">
    <property type="entry name" value="Erythroid Transcription Factor GATA-1, subunit A"/>
    <property type="match status" value="2"/>
</dbReference>
<organism evidence="9 10">
    <name type="scientific">Panicum miliaceum</name>
    <name type="common">Proso millet</name>
    <name type="synonym">Broomcorn millet</name>
    <dbReference type="NCBI Taxonomy" id="4540"/>
    <lineage>
        <taxon>Eukaryota</taxon>
        <taxon>Viridiplantae</taxon>
        <taxon>Streptophyta</taxon>
        <taxon>Embryophyta</taxon>
        <taxon>Tracheophyta</taxon>
        <taxon>Spermatophyta</taxon>
        <taxon>Magnoliopsida</taxon>
        <taxon>Liliopsida</taxon>
        <taxon>Poales</taxon>
        <taxon>Poaceae</taxon>
        <taxon>PACMAD clade</taxon>
        <taxon>Panicoideae</taxon>
        <taxon>Panicodae</taxon>
        <taxon>Paniceae</taxon>
        <taxon>Panicinae</taxon>
        <taxon>Panicum</taxon>
        <taxon>Panicum sect. Panicum</taxon>
    </lineage>
</organism>
<feature type="region of interest" description="Disordered" evidence="7">
    <location>
        <begin position="204"/>
        <end position="280"/>
    </location>
</feature>
<sequence>MARKATRAGRCVDCGATETPQWRVGPTGPGTLCNSCGVRRRAAGERWGERRRPRRATARSVSDQQPLQESRPIPDPESPPDSQICEQELAPRPKLVLVTSPPPATESLPAPGTARTDPDSEQPSKKKKKPPAKTNEDKPCDHCASSSTPKWREGPKGPHTLCNACGVRYSQGRLLPEYCPQVSPTFNCREHASSHSEVLELRRQLKDKQQKPPPPAQQQPVDLMPRPLDHLASELRVGDIDDNSGVAAANPTDEPGSLQLDPFLLEGPAAPMIVDEEEPF</sequence>
<evidence type="ECO:0000256" key="7">
    <source>
        <dbReference type="SAM" id="MobiDB-lite"/>
    </source>
</evidence>
<evidence type="ECO:0000256" key="5">
    <source>
        <dbReference type="ARBA" id="ARBA00023159"/>
    </source>
</evidence>
<evidence type="ECO:0000256" key="4">
    <source>
        <dbReference type="ARBA" id="ARBA00022833"/>
    </source>
</evidence>
<accession>A0A3L6RDI3</accession>
<evidence type="ECO:0000313" key="9">
    <source>
        <dbReference type="EMBL" id="RLM99964.1"/>
    </source>
</evidence>
<dbReference type="GO" id="GO:0043565">
    <property type="term" value="F:sequence-specific DNA binding"/>
    <property type="evidence" value="ECO:0007669"/>
    <property type="project" value="InterPro"/>
</dbReference>
<gene>
    <name evidence="9" type="ORF">C2845_PM06G11700</name>
</gene>
<feature type="region of interest" description="Disordered" evidence="7">
    <location>
        <begin position="17"/>
        <end position="158"/>
    </location>
</feature>
<dbReference type="PANTHER" id="PTHR45658">
    <property type="entry name" value="GATA TRANSCRIPTION FACTOR"/>
    <property type="match status" value="1"/>
</dbReference>
<dbReference type="STRING" id="4540.A0A3L6RDI3"/>
<evidence type="ECO:0000259" key="8">
    <source>
        <dbReference type="PROSITE" id="PS50114"/>
    </source>
</evidence>
<feature type="domain" description="GATA-type" evidence="8">
    <location>
        <begin position="5"/>
        <end position="59"/>
    </location>
</feature>
<dbReference type="InterPro" id="IPR000679">
    <property type="entry name" value="Znf_GATA"/>
</dbReference>
<keyword evidence="5" id="KW-0010">Activator</keyword>